<evidence type="ECO:0000256" key="1">
    <source>
        <dbReference type="SAM" id="SignalP"/>
    </source>
</evidence>
<evidence type="ECO:0008006" key="4">
    <source>
        <dbReference type="Google" id="ProtNLM"/>
    </source>
</evidence>
<dbReference type="Proteomes" id="UP000198863">
    <property type="component" value="Unassembled WGS sequence"/>
</dbReference>
<evidence type="ECO:0000313" key="3">
    <source>
        <dbReference type="Proteomes" id="UP000198863"/>
    </source>
</evidence>
<sequence length="273" mass="28032">MRTRLVVLTSLLALAACGQQGTGGPAPQLPDDGDALVLRVVETGGSGPGFDPAPLPFVTVHRDGRVLSLGPVAAIYPPFAWPNVQLHRVDDAVLAELVQAAQDAGVTGTADLGDPQIADARTTSITLVNDQGTTTRDVPALREGIGAPSLTAEQTAARRALVALVDRLRDLATTGRPESYRPTAVAAVARPWTPVDGPLPEQPAVSWPGPALPGEPIAPGVGCALATGEQAAALVRAATSASTLTPWTDGGRTWAVTFRPLLPHESGCADLVP</sequence>
<dbReference type="EMBL" id="FNCF01000010">
    <property type="protein sequence ID" value="SDH15048.1"/>
    <property type="molecule type" value="Genomic_DNA"/>
</dbReference>
<feature type="chain" id="PRO_5039492607" description="PknH-like extracellular domain-containing protein" evidence="1">
    <location>
        <begin position="16"/>
        <end position="273"/>
    </location>
</feature>
<keyword evidence="1" id="KW-0732">Signal</keyword>
<dbReference type="RefSeq" id="WP_131801537.1">
    <property type="nucleotide sequence ID" value="NZ_FNCF01000010.1"/>
</dbReference>
<proteinExistence type="predicted"/>
<reference evidence="3" key="1">
    <citation type="submission" date="2016-10" db="EMBL/GenBank/DDBJ databases">
        <authorList>
            <person name="Varghese N."/>
            <person name="Submissions S."/>
        </authorList>
    </citation>
    <scope>NUCLEOTIDE SEQUENCE [LARGE SCALE GENOMIC DNA]</scope>
    <source>
        <strain evidence="3">DSM 44526</strain>
    </source>
</reference>
<keyword evidence="3" id="KW-1185">Reference proteome</keyword>
<dbReference type="AlphaFoldDB" id="A0A1G8A2B2"/>
<protein>
    <recommendedName>
        <fullName evidence="4">PknH-like extracellular domain-containing protein</fullName>
    </recommendedName>
</protein>
<dbReference type="PROSITE" id="PS51257">
    <property type="entry name" value="PROKAR_LIPOPROTEIN"/>
    <property type="match status" value="1"/>
</dbReference>
<dbReference type="OrthoDB" id="5184982at2"/>
<gene>
    <name evidence="2" type="ORF">SAMN05660324_0024</name>
</gene>
<evidence type="ECO:0000313" key="2">
    <source>
        <dbReference type="EMBL" id="SDH15048.1"/>
    </source>
</evidence>
<name>A0A1G8A2B2_9ACTN</name>
<organism evidence="2 3">
    <name type="scientific">Klenkia brasiliensis</name>
    <dbReference type="NCBI Taxonomy" id="333142"/>
    <lineage>
        <taxon>Bacteria</taxon>
        <taxon>Bacillati</taxon>
        <taxon>Actinomycetota</taxon>
        <taxon>Actinomycetes</taxon>
        <taxon>Geodermatophilales</taxon>
        <taxon>Geodermatophilaceae</taxon>
        <taxon>Klenkia</taxon>
    </lineage>
</organism>
<accession>A0A1G8A2B2</accession>
<feature type="signal peptide" evidence="1">
    <location>
        <begin position="1"/>
        <end position="15"/>
    </location>
</feature>